<name>A0ABV2Q8N6_9BURK</name>
<keyword evidence="2" id="KW-1185">Reference proteome</keyword>
<gene>
    <name evidence="1" type="ORF">ABIE13_002507</name>
</gene>
<evidence type="ECO:0000313" key="1">
    <source>
        <dbReference type="EMBL" id="MET4577396.1"/>
    </source>
</evidence>
<protein>
    <submittedName>
        <fullName evidence="1">LemA protein</fullName>
    </submittedName>
</protein>
<evidence type="ECO:0000313" key="2">
    <source>
        <dbReference type="Proteomes" id="UP001549320"/>
    </source>
</evidence>
<comment type="caution">
    <text evidence="1">The sequence shown here is derived from an EMBL/GenBank/DDBJ whole genome shotgun (WGS) entry which is preliminary data.</text>
</comment>
<proteinExistence type="predicted"/>
<accession>A0ABV2Q8N6</accession>
<organism evidence="1 2">
    <name type="scientific">Ottowia thiooxydans</name>
    <dbReference type="NCBI Taxonomy" id="219182"/>
    <lineage>
        <taxon>Bacteria</taxon>
        <taxon>Pseudomonadati</taxon>
        <taxon>Pseudomonadota</taxon>
        <taxon>Betaproteobacteria</taxon>
        <taxon>Burkholderiales</taxon>
        <taxon>Comamonadaceae</taxon>
        <taxon>Ottowia</taxon>
    </lineage>
</organism>
<dbReference type="InterPro" id="IPR023353">
    <property type="entry name" value="LemA-like_dom_sf"/>
</dbReference>
<dbReference type="EMBL" id="JBEPSH010000005">
    <property type="protein sequence ID" value="MET4577396.1"/>
    <property type="molecule type" value="Genomic_DNA"/>
</dbReference>
<dbReference type="RefSeq" id="WP_354443761.1">
    <property type="nucleotide sequence ID" value="NZ_JBEPSH010000005.1"/>
</dbReference>
<sequence length="194" mass="21081">MWSSQLLFWLAAAVFFFWAVGAYNRLVRLRAAVRKAFASLDEQLLRQVVWVQGCLPVSMRSGVTTVSGALQDETDAVWRRLSAASEQFSVALAQVRAHPIDGAATASLAMAHDTLTGAWASAMREAVADDADPSADRLDTRWTTLLHQALPLQDAFNAAVRAYNGAINQFPAIFLAKIFGFRPAGLIDHLAPPA</sequence>
<dbReference type="Gene3D" id="1.20.1440.20">
    <property type="entry name" value="LemA-like domain"/>
    <property type="match status" value="1"/>
</dbReference>
<dbReference type="Proteomes" id="UP001549320">
    <property type="component" value="Unassembled WGS sequence"/>
</dbReference>
<reference evidence="1 2" key="1">
    <citation type="submission" date="2024-06" db="EMBL/GenBank/DDBJ databases">
        <title>Sorghum-associated microbial communities from plants grown in Nebraska, USA.</title>
        <authorList>
            <person name="Schachtman D."/>
        </authorList>
    </citation>
    <scope>NUCLEOTIDE SEQUENCE [LARGE SCALE GENOMIC DNA]</scope>
    <source>
        <strain evidence="1 2">2709</strain>
    </source>
</reference>
<dbReference type="SUPFAM" id="SSF140478">
    <property type="entry name" value="LemA-like"/>
    <property type="match status" value="1"/>
</dbReference>